<dbReference type="SUPFAM" id="SSF49899">
    <property type="entry name" value="Concanavalin A-like lectins/glucanases"/>
    <property type="match status" value="1"/>
</dbReference>
<organism evidence="1 2">
    <name type="scientific">Streblomastix strix</name>
    <dbReference type="NCBI Taxonomy" id="222440"/>
    <lineage>
        <taxon>Eukaryota</taxon>
        <taxon>Metamonada</taxon>
        <taxon>Preaxostyla</taxon>
        <taxon>Oxymonadida</taxon>
        <taxon>Streblomastigidae</taxon>
        <taxon>Streblomastix</taxon>
    </lineage>
</organism>
<evidence type="ECO:0000313" key="1">
    <source>
        <dbReference type="EMBL" id="KAA6398288.1"/>
    </source>
</evidence>
<dbReference type="Proteomes" id="UP000324800">
    <property type="component" value="Unassembled WGS sequence"/>
</dbReference>
<proteinExistence type="predicted"/>
<protein>
    <recommendedName>
        <fullName evidence="3">SPRY domain-containing protein</fullName>
    </recommendedName>
</protein>
<dbReference type="AlphaFoldDB" id="A0A5J4WTI6"/>
<evidence type="ECO:0000313" key="2">
    <source>
        <dbReference type="Proteomes" id="UP000324800"/>
    </source>
</evidence>
<dbReference type="Gene3D" id="2.60.120.920">
    <property type="match status" value="1"/>
</dbReference>
<dbReference type="EMBL" id="SNRW01000990">
    <property type="protein sequence ID" value="KAA6398288.1"/>
    <property type="molecule type" value="Genomic_DNA"/>
</dbReference>
<evidence type="ECO:0008006" key="3">
    <source>
        <dbReference type="Google" id="ProtNLM"/>
    </source>
</evidence>
<name>A0A5J4WTI6_9EUKA</name>
<dbReference type="InterPro" id="IPR013320">
    <property type="entry name" value="ConA-like_dom_sf"/>
</dbReference>
<comment type="caution">
    <text evidence="1">The sequence shown here is derived from an EMBL/GenBank/DDBJ whole genome shotgun (WGS) entry which is preliminary data.</text>
</comment>
<reference evidence="1 2" key="1">
    <citation type="submission" date="2019-03" db="EMBL/GenBank/DDBJ databases">
        <title>Single cell metagenomics reveals metabolic interactions within the superorganism composed of flagellate Streblomastix strix and complex community of Bacteroidetes bacteria on its surface.</title>
        <authorList>
            <person name="Treitli S.C."/>
            <person name="Kolisko M."/>
            <person name="Husnik F."/>
            <person name="Keeling P."/>
            <person name="Hampl V."/>
        </authorList>
    </citation>
    <scope>NUCLEOTIDE SEQUENCE [LARGE SCALE GENOMIC DNA]</scope>
    <source>
        <strain evidence="1">ST1C</strain>
    </source>
</reference>
<sequence>MTVPKEYNVVEGLIGLDHQVGILNPDPSDIEFSDIDGVMKRITKKQQNDNTVSLTQIMEYGIHSLEVEFNLTLDNGNGAIGIVRNSYNIPAGAYWNGRHHNQHIAAFAGRYLMGNVYYKANSTYGNTGFRNNDIVRLEYNSKKGTVTYFLNNVQQPVYISGIREKIRFVIEMCYSGSTCTIRSLKKIKYPTAVTRIGDKSVQW</sequence>
<dbReference type="InterPro" id="IPR043136">
    <property type="entry name" value="B30.2/SPRY_sf"/>
</dbReference>
<gene>
    <name evidence="1" type="ORF">EZS28_006182</name>
</gene>
<accession>A0A5J4WTI6</accession>